<sequence length="571" mass="63674">MSHCPFMISKFRQTLPSSALGKRRDGQQLLSLMPIVIMADDGTTTTTSSSSNKNTTSSTGSGSGSSLGSKHRMRTTLYYTAIVIALIATGIHMVTLDEWALVDLSTIGDDTRGMIASTVWKTTTNTTDDNNNNNNRTGSTGKVLSANNKPITTITNKTITTKNGTVAIATTTTTTTVTTTTTMAATAAIASEKNVSSQNATITFLVQLSGEFGNNLQKIIRGWGVAKLAYEEFGIKSHIVYKEQQGRKPGSVILKAKKTTEMIQKCFIKPNFKNANFQLGNDIINVQPNYFNEIIKRNTISFTVSDAYQSTDDIRNNLSILSNYIKKNPQVLLEQQNLNETIYEKENYNGFDWTVSSSPLPGIPKGMVPVGSLKEYIFVNEYYDSMLKTFVFNDEECCGDDTNYPYEDESVLHYRNFATEMKLSRRKSLGFEELDPKRIAYELFGNLNAGDKIAIAGRNIPQDFKNNNTDVYRLVQELEGRNLTVRFAPGKSPVEDFCFLKRAKKELVGTYKSSFVKLASYLGGPSIKLTRLYQYTTFQSSKSDSGLTEHLKQHGNWTHPELLSRIKFELY</sequence>
<keyword evidence="4" id="KW-1185">Reference proteome</keyword>
<dbReference type="OrthoDB" id="48529at2759"/>
<accession>A0A1E7EUW7</accession>
<evidence type="ECO:0000256" key="2">
    <source>
        <dbReference type="SAM" id="Phobius"/>
    </source>
</evidence>
<keyword evidence="2" id="KW-0472">Membrane</keyword>
<keyword evidence="2" id="KW-0812">Transmembrane</keyword>
<dbReference type="EMBL" id="KV784374">
    <property type="protein sequence ID" value="OEU09820.1"/>
    <property type="molecule type" value="Genomic_DNA"/>
</dbReference>
<proteinExistence type="predicted"/>
<reference evidence="3 4" key="1">
    <citation type="submission" date="2016-09" db="EMBL/GenBank/DDBJ databases">
        <title>Extensive genetic diversity and differential bi-allelic expression allows diatom success in the polar Southern Ocean.</title>
        <authorList>
            <consortium name="DOE Joint Genome Institute"/>
            <person name="Mock T."/>
            <person name="Otillar R.P."/>
            <person name="Strauss J."/>
            <person name="Dupont C."/>
            <person name="Frickenhaus S."/>
            <person name="Maumus F."/>
            <person name="Mcmullan M."/>
            <person name="Sanges R."/>
            <person name="Schmutz J."/>
            <person name="Toseland A."/>
            <person name="Valas R."/>
            <person name="Veluchamy A."/>
            <person name="Ward B.J."/>
            <person name="Allen A."/>
            <person name="Barry K."/>
            <person name="Falciatore A."/>
            <person name="Ferrante M."/>
            <person name="Fortunato A.E."/>
            <person name="Gloeckner G."/>
            <person name="Gruber A."/>
            <person name="Hipkin R."/>
            <person name="Janech M."/>
            <person name="Kroth P."/>
            <person name="Leese F."/>
            <person name="Lindquist E."/>
            <person name="Lyon B.R."/>
            <person name="Martin J."/>
            <person name="Mayer C."/>
            <person name="Parker M."/>
            <person name="Quesneville H."/>
            <person name="Raymond J."/>
            <person name="Uhlig C."/>
            <person name="Valentin K.U."/>
            <person name="Worden A.Z."/>
            <person name="Armbrust E.V."/>
            <person name="Bowler C."/>
            <person name="Green B."/>
            <person name="Moulton V."/>
            <person name="Van Oosterhout C."/>
            <person name="Grigoriev I."/>
        </authorList>
    </citation>
    <scope>NUCLEOTIDE SEQUENCE [LARGE SCALE GENOMIC DNA]</scope>
    <source>
        <strain evidence="3 4">CCMP1102</strain>
    </source>
</reference>
<evidence type="ECO:0000313" key="4">
    <source>
        <dbReference type="Proteomes" id="UP000095751"/>
    </source>
</evidence>
<organism evidence="3 4">
    <name type="scientific">Fragilariopsis cylindrus CCMP1102</name>
    <dbReference type="NCBI Taxonomy" id="635003"/>
    <lineage>
        <taxon>Eukaryota</taxon>
        <taxon>Sar</taxon>
        <taxon>Stramenopiles</taxon>
        <taxon>Ochrophyta</taxon>
        <taxon>Bacillariophyta</taxon>
        <taxon>Bacillariophyceae</taxon>
        <taxon>Bacillariophycidae</taxon>
        <taxon>Bacillariales</taxon>
        <taxon>Bacillariaceae</taxon>
        <taxon>Fragilariopsis</taxon>
    </lineage>
</organism>
<name>A0A1E7EUW7_9STRA</name>
<protein>
    <submittedName>
        <fullName evidence="3">Uncharacterized protein</fullName>
    </submittedName>
</protein>
<dbReference type="KEGG" id="fcy:FRACYDRAFT_248078"/>
<feature type="transmembrane region" description="Helical" evidence="2">
    <location>
        <begin position="76"/>
        <end position="96"/>
    </location>
</feature>
<dbReference type="AlphaFoldDB" id="A0A1E7EUW7"/>
<feature type="region of interest" description="Disordered" evidence="1">
    <location>
        <begin position="43"/>
        <end position="69"/>
    </location>
</feature>
<evidence type="ECO:0000313" key="3">
    <source>
        <dbReference type="EMBL" id="OEU09820.1"/>
    </source>
</evidence>
<dbReference type="Proteomes" id="UP000095751">
    <property type="component" value="Unassembled WGS sequence"/>
</dbReference>
<gene>
    <name evidence="3" type="ORF">FRACYDRAFT_248078</name>
</gene>
<feature type="compositionally biased region" description="Low complexity" evidence="1">
    <location>
        <begin position="43"/>
        <end position="68"/>
    </location>
</feature>
<keyword evidence="2" id="KW-1133">Transmembrane helix</keyword>
<evidence type="ECO:0000256" key="1">
    <source>
        <dbReference type="SAM" id="MobiDB-lite"/>
    </source>
</evidence>
<dbReference type="InParanoid" id="A0A1E7EUW7"/>